<evidence type="ECO:0000256" key="3">
    <source>
        <dbReference type="ARBA" id="ARBA00022692"/>
    </source>
</evidence>
<evidence type="ECO:0000313" key="15">
    <source>
        <dbReference type="Proteomes" id="UP000003779"/>
    </source>
</evidence>
<proteinExistence type="inferred from homology"/>
<evidence type="ECO:0000256" key="6">
    <source>
        <dbReference type="ARBA" id="ARBA00022833"/>
    </source>
</evidence>
<reference evidence="15" key="2">
    <citation type="submission" date="2012-08" db="EMBL/GenBank/DDBJ databases">
        <title>Whole-genome sequence of Nocardiopsis alba strain ATCC BAA-2165 associated with honeybees.</title>
        <authorList>
            <person name="Qiao J."/>
            <person name="Chen L."/>
            <person name="Li Y."/>
            <person name="Wang J."/>
            <person name="Zhang W."/>
            <person name="Chen S."/>
        </authorList>
    </citation>
    <scope>NUCLEOTIDE SEQUENCE [LARGE SCALE GENOMIC DNA]</scope>
    <source>
        <strain evidence="15">ATCC BAA-2165 / BE74</strain>
    </source>
</reference>
<dbReference type="Proteomes" id="UP000003779">
    <property type="component" value="Chromosome"/>
</dbReference>
<evidence type="ECO:0000259" key="13">
    <source>
        <dbReference type="Pfam" id="PF01435"/>
    </source>
</evidence>
<keyword evidence="1" id="KW-1003">Cell membrane</keyword>
<dbReference type="RefSeq" id="WP_014913120.1">
    <property type="nucleotide sequence ID" value="NC_018524.1"/>
</dbReference>
<comment type="similarity">
    <text evidence="10">Belongs to the peptidase M48 family.</text>
</comment>
<evidence type="ECO:0000256" key="5">
    <source>
        <dbReference type="ARBA" id="ARBA00022801"/>
    </source>
</evidence>
<keyword evidence="7 12" id="KW-1133">Transmembrane helix</keyword>
<dbReference type="InterPro" id="IPR001915">
    <property type="entry name" value="Peptidase_M48"/>
</dbReference>
<comment type="cofactor">
    <cofactor evidence="10">
        <name>Zn(2+)</name>
        <dbReference type="ChEBI" id="CHEBI:29105"/>
    </cofactor>
    <text evidence="10">Binds 1 zinc ion per subunit.</text>
</comment>
<keyword evidence="9 12" id="KW-0472">Membrane</keyword>
<dbReference type="PATRIC" id="fig|1205910.3.peg.2798"/>
<gene>
    <name evidence="14" type="ordered locus">B005_2962</name>
</gene>
<keyword evidence="8 10" id="KW-0482">Metalloprotease</keyword>
<evidence type="ECO:0000256" key="7">
    <source>
        <dbReference type="ARBA" id="ARBA00022989"/>
    </source>
</evidence>
<dbReference type="HOGENOM" id="CLU_626835_0_0_11"/>
<protein>
    <submittedName>
        <fullName evidence="14">Peptidase M48 family protein</fullName>
    </submittedName>
</protein>
<evidence type="ECO:0000256" key="4">
    <source>
        <dbReference type="ARBA" id="ARBA00022723"/>
    </source>
</evidence>
<evidence type="ECO:0000256" key="9">
    <source>
        <dbReference type="ARBA" id="ARBA00023136"/>
    </source>
</evidence>
<dbReference type="eggNOG" id="COG0501">
    <property type="taxonomic scope" value="Bacteria"/>
</dbReference>
<keyword evidence="2 10" id="KW-0645">Protease</keyword>
<dbReference type="GO" id="GO:0046872">
    <property type="term" value="F:metal ion binding"/>
    <property type="evidence" value="ECO:0007669"/>
    <property type="project" value="UniProtKB-KW"/>
</dbReference>
<feature type="region of interest" description="Disordered" evidence="11">
    <location>
        <begin position="400"/>
        <end position="423"/>
    </location>
</feature>
<evidence type="ECO:0000256" key="12">
    <source>
        <dbReference type="SAM" id="Phobius"/>
    </source>
</evidence>
<feature type="domain" description="Peptidase M48" evidence="13">
    <location>
        <begin position="208"/>
        <end position="397"/>
    </location>
</feature>
<dbReference type="KEGG" id="nal:B005_2962"/>
<dbReference type="Pfam" id="PF01435">
    <property type="entry name" value="Peptidase_M48"/>
    <property type="match status" value="1"/>
</dbReference>
<dbReference type="GO" id="GO:0004222">
    <property type="term" value="F:metalloendopeptidase activity"/>
    <property type="evidence" value="ECO:0007669"/>
    <property type="project" value="InterPro"/>
</dbReference>
<dbReference type="EMBL" id="CP003788">
    <property type="protein sequence ID" value="AFR10667.1"/>
    <property type="molecule type" value="Genomic_DNA"/>
</dbReference>
<dbReference type="PANTHER" id="PTHR43221:SF2">
    <property type="entry name" value="PROTEASE HTPX HOMOLOG"/>
    <property type="match status" value="1"/>
</dbReference>
<evidence type="ECO:0000256" key="1">
    <source>
        <dbReference type="ARBA" id="ARBA00022475"/>
    </source>
</evidence>
<dbReference type="InterPro" id="IPR050083">
    <property type="entry name" value="HtpX_protease"/>
</dbReference>
<accession>J7LJ20</accession>
<dbReference type="STRING" id="1205910.B005_2962"/>
<evidence type="ECO:0000256" key="8">
    <source>
        <dbReference type="ARBA" id="ARBA00023049"/>
    </source>
</evidence>
<organism evidence="14 15">
    <name type="scientific">Nocardiopsis alba (strain ATCC BAA-2165 / BE74)</name>
    <dbReference type="NCBI Taxonomy" id="1205910"/>
    <lineage>
        <taxon>Bacteria</taxon>
        <taxon>Bacillati</taxon>
        <taxon>Actinomycetota</taxon>
        <taxon>Actinomycetes</taxon>
        <taxon>Streptosporangiales</taxon>
        <taxon>Nocardiopsidaceae</taxon>
        <taxon>Nocardiopsis</taxon>
    </lineage>
</organism>
<evidence type="ECO:0000256" key="2">
    <source>
        <dbReference type="ARBA" id="ARBA00022670"/>
    </source>
</evidence>
<keyword evidence="5 10" id="KW-0378">Hydrolase</keyword>
<evidence type="ECO:0000256" key="11">
    <source>
        <dbReference type="SAM" id="MobiDB-lite"/>
    </source>
</evidence>
<keyword evidence="3 12" id="KW-0812">Transmembrane</keyword>
<feature type="transmembrane region" description="Helical" evidence="12">
    <location>
        <begin position="308"/>
        <end position="331"/>
    </location>
</feature>
<dbReference type="AlphaFoldDB" id="J7LJ20"/>
<dbReference type="GO" id="GO:0006508">
    <property type="term" value="P:proteolysis"/>
    <property type="evidence" value="ECO:0007669"/>
    <property type="project" value="UniProtKB-KW"/>
</dbReference>
<evidence type="ECO:0000256" key="10">
    <source>
        <dbReference type="RuleBase" id="RU003983"/>
    </source>
</evidence>
<evidence type="ECO:0000313" key="14">
    <source>
        <dbReference type="EMBL" id="AFR10667.1"/>
    </source>
</evidence>
<keyword evidence="4" id="KW-0479">Metal-binding</keyword>
<dbReference type="PANTHER" id="PTHR43221">
    <property type="entry name" value="PROTEASE HTPX"/>
    <property type="match status" value="1"/>
</dbReference>
<feature type="transmembrane region" description="Helical" evidence="12">
    <location>
        <begin position="75"/>
        <end position="99"/>
    </location>
</feature>
<name>J7LJ20_NOCAA</name>
<feature type="region of interest" description="Disordered" evidence="11">
    <location>
        <begin position="1"/>
        <end position="51"/>
    </location>
</feature>
<reference evidence="14 15" key="1">
    <citation type="journal article" date="2012" name="J. Bacteriol.">
        <title>Whole-Genome Sequence of Nocardiopsis alba Strain ATCC BAA-2165, Associated with Honeybees.</title>
        <authorList>
            <person name="Qiao J."/>
            <person name="Chen L."/>
            <person name="Li Y."/>
            <person name="Wang J."/>
            <person name="Zhang W."/>
            <person name="Chen S."/>
        </authorList>
    </citation>
    <scope>NUCLEOTIDE SEQUENCE [LARGE SCALE GENOMIC DNA]</scope>
    <source>
        <strain evidence="15">ATCC BAA-2165 / BE74</strain>
    </source>
</reference>
<keyword evidence="6 10" id="KW-0862">Zinc</keyword>
<sequence>MGDKERSAPLDDSAPSIGAEPPPDDEPQGRVSRAGHAPRPQRPPRRGTSGLLDNAIGNGAALIATWFNIPFVVLLVALGAIFGGIGGLVSGTIAGPGVVSRFDMVFSLVLPMPVSMSDLMPNVSFPAGGMVGGLIGVFKGGLKMLEFGVLLPYSLMWSQDPLLPLGATLGQIVSGLSIASVYVLYCRVVEAGRLRVTGARRPSRREAEFLEPIIARAAARMGLDRRPRLLMDDDREPNAYAGIHHIIVNRGLLEALRYDTEAISGVIAHEVAHYKHGDALGLAWNRGIAWPLYLLYELAHRWQSSAVYWTVLLALVRVLLWSVIFTIRFLIMPLNSRHWRRSELRADAEAREAGYGPGLYTALTILGKNFDGARNGWDQSILATHPATELRLELLEEPGRTPTLEGGSTDVDHGPPASRILKD</sequence>
<feature type="transmembrane region" description="Helical" evidence="12">
    <location>
        <begin position="162"/>
        <end position="185"/>
    </location>
</feature>
<dbReference type="Gene3D" id="3.30.2010.10">
    <property type="entry name" value="Metalloproteases ('zincins'), catalytic domain"/>
    <property type="match status" value="1"/>
</dbReference>